<proteinExistence type="predicted"/>
<sequence length="341" mass="39436">MKRVFTALLFLCTASSMVSAQKSVDKVKFFTDTSVLNGTLSFNFKKVISNRDKEGAIFPATFICNMEGLEVHDPIQIEVRGHFRRAHCYLPPLKLIYKNDPSAAFYQLKSLKLVSACMTSNADDQNLLKEFLIYKMYNLLCEKSFRVRLLNLTYLDSAGKKNPLTRHAFLIEDAKQLAKRNDCEEWNGRKIPTERTDRKQMTMVAVFEYMIGNTDWSVPVEHNIKILHSKTDSLSRPYAVPYDFDFSGLVNTNYAAPDEHLGTSTVRERVYRGFPRTMDELHDVLNDFKKQKDNIYALINNFNLLSLYTKKDMIKYLDEFYDKIDNDASVKSIFVNNARVN</sequence>
<reference evidence="2 3" key="1">
    <citation type="journal article" date="2017" name="Curr. Microbiol.">
        <title>Mucilaginibacter ginsenosidivorans sp. nov., Isolated from Soil of Ginseng Field.</title>
        <authorList>
            <person name="Kim M.M."/>
            <person name="Siddiqi M.Z."/>
            <person name="Im W.T."/>
        </authorList>
    </citation>
    <scope>NUCLEOTIDE SEQUENCE [LARGE SCALE GENOMIC DNA]</scope>
    <source>
        <strain evidence="2 3">Gsoil 3017</strain>
    </source>
</reference>
<evidence type="ECO:0000313" key="2">
    <source>
        <dbReference type="EMBL" id="QEC62165.1"/>
    </source>
</evidence>
<name>A0A5B8UTU6_9SPHI</name>
<dbReference type="EMBL" id="CP042436">
    <property type="protein sequence ID" value="QEC62165.1"/>
    <property type="molecule type" value="Genomic_DNA"/>
</dbReference>
<protein>
    <submittedName>
        <fullName evidence="2">Uncharacterized protein</fullName>
    </submittedName>
</protein>
<keyword evidence="1" id="KW-0732">Signal</keyword>
<dbReference type="RefSeq" id="WP_147030742.1">
    <property type="nucleotide sequence ID" value="NZ_CP042436.1"/>
</dbReference>
<keyword evidence="3" id="KW-1185">Reference proteome</keyword>
<evidence type="ECO:0000313" key="3">
    <source>
        <dbReference type="Proteomes" id="UP000321479"/>
    </source>
</evidence>
<dbReference type="OrthoDB" id="662693at2"/>
<dbReference type="KEGG" id="mgin:FRZ54_06065"/>
<dbReference type="AlphaFoldDB" id="A0A5B8UTU6"/>
<gene>
    <name evidence="2" type="ORF">FRZ54_06065</name>
</gene>
<feature type="chain" id="PRO_5023029772" evidence="1">
    <location>
        <begin position="21"/>
        <end position="341"/>
    </location>
</feature>
<dbReference type="Proteomes" id="UP000321479">
    <property type="component" value="Chromosome"/>
</dbReference>
<organism evidence="2 3">
    <name type="scientific">Mucilaginibacter ginsenosidivorans</name>
    <dbReference type="NCBI Taxonomy" id="398053"/>
    <lineage>
        <taxon>Bacteria</taxon>
        <taxon>Pseudomonadati</taxon>
        <taxon>Bacteroidota</taxon>
        <taxon>Sphingobacteriia</taxon>
        <taxon>Sphingobacteriales</taxon>
        <taxon>Sphingobacteriaceae</taxon>
        <taxon>Mucilaginibacter</taxon>
    </lineage>
</organism>
<accession>A0A5B8UTU6</accession>
<evidence type="ECO:0000256" key="1">
    <source>
        <dbReference type="SAM" id="SignalP"/>
    </source>
</evidence>
<feature type="signal peptide" evidence="1">
    <location>
        <begin position="1"/>
        <end position="20"/>
    </location>
</feature>